<dbReference type="RefSeq" id="WP_425571236.1">
    <property type="nucleotide sequence ID" value="NZ_BAABGA010000008.1"/>
</dbReference>
<keyword evidence="2" id="KW-1185">Reference proteome</keyword>
<reference evidence="2" key="1">
    <citation type="journal article" date="2019" name="Int. J. Syst. Evol. Microbiol.">
        <title>The Global Catalogue of Microorganisms (GCM) 10K type strain sequencing project: providing services to taxonomists for standard genome sequencing and annotation.</title>
        <authorList>
            <consortium name="The Broad Institute Genomics Platform"/>
            <consortium name="The Broad Institute Genome Sequencing Center for Infectious Disease"/>
            <person name="Wu L."/>
            <person name="Ma J."/>
        </authorList>
    </citation>
    <scope>NUCLEOTIDE SEQUENCE [LARGE SCALE GENOMIC DNA]</scope>
    <source>
        <strain evidence="2">JCM 17759</strain>
    </source>
</reference>
<comment type="caution">
    <text evidence="1">The sequence shown here is derived from an EMBL/GenBank/DDBJ whole genome shotgun (WGS) entry which is preliminary data.</text>
</comment>
<proteinExistence type="predicted"/>
<evidence type="ECO:0000313" key="1">
    <source>
        <dbReference type="EMBL" id="GAA4445440.1"/>
    </source>
</evidence>
<dbReference type="EMBL" id="BAABGA010000008">
    <property type="protein sequence ID" value="GAA4445440.1"/>
    <property type="molecule type" value="Genomic_DNA"/>
</dbReference>
<protein>
    <submittedName>
        <fullName evidence="1">Uncharacterized protein</fullName>
    </submittedName>
</protein>
<evidence type="ECO:0000313" key="2">
    <source>
        <dbReference type="Proteomes" id="UP001500840"/>
    </source>
</evidence>
<dbReference type="Proteomes" id="UP001500840">
    <property type="component" value="Unassembled WGS sequence"/>
</dbReference>
<sequence length="88" mass="9928">MLSTLSMAGVPWYFDEKIRAYRIREGFKFSLAENALLNVPDQDESGNQCDSLAESIDQVIEDGETFAHSLESLLATLRSVRKGRFGER</sequence>
<organism evidence="1 2">
    <name type="scientific">Novipirellula rosea</name>
    <dbReference type="NCBI Taxonomy" id="1031540"/>
    <lineage>
        <taxon>Bacteria</taxon>
        <taxon>Pseudomonadati</taxon>
        <taxon>Planctomycetota</taxon>
        <taxon>Planctomycetia</taxon>
        <taxon>Pirellulales</taxon>
        <taxon>Pirellulaceae</taxon>
        <taxon>Novipirellula</taxon>
    </lineage>
</organism>
<gene>
    <name evidence="1" type="ORF">GCM10023156_05010</name>
</gene>
<name>A0ABP8MA51_9BACT</name>
<accession>A0ABP8MA51</accession>